<dbReference type="Proteomes" id="UP001281305">
    <property type="component" value="Chromosome"/>
</dbReference>
<keyword evidence="3" id="KW-1185">Reference proteome</keyword>
<gene>
    <name evidence="2" type="ORF">RZS32_002780</name>
</gene>
<dbReference type="InterPro" id="IPR036844">
    <property type="entry name" value="Hint_dom_sf"/>
</dbReference>
<evidence type="ECO:0000259" key="1">
    <source>
        <dbReference type="Pfam" id="PF13403"/>
    </source>
</evidence>
<dbReference type="RefSeq" id="WP_317055510.1">
    <property type="nucleotide sequence ID" value="NZ_CP146606.1"/>
</dbReference>
<dbReference type="Gene3D" id="2.170.16.10">
    <property type="entry name" value="Hedgehog/Intein (Hint) domain"/>
    <property type="match status" value="1"/>
</dbReference>
<dbReference type="InterPro" id="IPR028992">
    <property type="entry name" value="Hedgehog/Intein_dom"/>
</dbReference>
<feature type="domain" description="Hedgehog/Intein (Hint)" evidence="1">
    <location>
        <begin position="159"/>
        <end position="305"/>
    </location>
</feature>
<name>A0ABZ2TGJ2_9RHOB</name>
<proteinExistence type="predicted"/>
<accession>A0ABZ2TGJ2</accession>
<protein>
    <submittedName>
        <fullName evidence="2">Hint domain-containing protein</fullName>
    </submittedName>
</protein>
<evidence type="ECO:0000313" key="3">
    <source>
        <dbReference type="Proteomes" id="UP001281305"/>
    </source>
</evidence>
<sequence>MADYTIAILPESDVTISGGTILDGVTQGDGSHLVGAFITLGNGPLTQLDVTDSGSDADFDDNDGNQRLDGAQTFDGVLFSNGTRIEAEYQFELRDNDTGEIYQVIGVNLRNSSPAFGTVEGLAFVGQFPPRGVSLEVISAAEGPGSSGQADIPAADFVTCFTPGVQIVTPEGNRAICDLRPGDDVINKDGEAVTIRWIGRRCFDHAQLLANPKLCPIRISAGALGNGLPKRDLLVSRQHRMLVQSKIAERMFGASDVLVPAIALTALPGIYIETDVQDVEYIHLLFDAHEVIFAEGAPSESLFTGPMALKSVSDEALQELLSIFPQLAAEDYQPKPACFIPRGKQQKKLIARHVRNKKPLLSNISFNASQSGWPA</sequence>
<reference evidence="2 3" key="1">
    <citation type="submission" date="2024-02" db="EMBL/GenBank/DDBJ databases">
        <title>Roseovarius strain W115 nov., isolated from a marine algae.</title>
        <authorList>
            <person name="Lee M.W."/>
            <person name="Lee J.K."/>
            <person name="Kim J.M."/>
            <person name="Choi D.G."/>
            <person name="Baek J.H."/>
            <person name="Bayburt H."/>
            <person name="Jung J.J."/>
            <person name="Han D.M."/>
            <person name="Jeon C.O."/>
        </authorList>
    </citation>
    <scope>NUCLEOTIDE SEQUENCE [LARGE SCALE GENOMIC DNA]</scope>
    <source>
        <strain evidence="2 3">W115</strain>
    </source>
</reference>
<dbReference type="SUPFAM" id="SSF51294">
    <property type="entry name" value="Hedgehog/intein (Hint) domain"/>
    <property type="match status" value="1"/>
</dbReference>
<dbReference type="EMBL" id="CP146606">
    <property type="protein sequence ID" value="WYK18831.1"/>
    <property type="molecule type" value="Genomic_DNA"/>
</dbReference>
<evidence type="ECO:0000313" key="2">
    <source>
        <dbReference type="EMBL" id="WYK18831.1"/>
    </source>
</evidence>
<organism evidence="2 3">
    <name type="scientific">Roseovarius rhodophyticola</name>
    <dbReference type="NCBI Taxonomy" id="3080827"/>
    <lineage>
        <taxon>Bacteria</taxon>
        <taxon>Pseudomonadati</taxon>
        <taxon>Pseudomonadota</taxon>
        <taxon>Alphaproteobacteria</taxon>
        <taxon>Rhodobacterales</taxon>
        <taxon>Roseobacteraceae</taxon>
        <taxon>Roseovarius</taxon>
    </lineage>
</organism>
<dbReference type="Pfam" id="PF13403">
    <property type="entry name" value="Hint_2"/>
    <property type="match status" value="1"/>
</dbReference>